<dbReference type="PANTHER" id="PTHR42943:SF2">
    <property type="entry name" value="GLUTATHIONE S-TRANSFERASE KAPPA 1"/>
    <property type="match status" value="1"/>
</dbReference>
<evidence type="ECO:0000313" key="5">
    <source>
        <dbReference type="Proteomes" id="UP000219621"/>
    </source>
</evidence>
<accession>A0A286G507</accession>
<evidence type="ECO:0000256" key="1">
    <source>
        <dbReference type="PIRNR" id="PIRNR006386"/>
    </source>
</evidence>
<comment type="catalytic activity">
    <reaction evidence="1">
        <text>2-hydroxychromene-2-carboxylate = (3E)-4-(2-hydroxyphenyl)-2-oxobut-3-enoate</text>
        <dbReference type="Rhea" id="RHEA:27401"/>
        <dbReference type="ChEBI" id="CHEBI:59350"/>
        <dbReference type="ChEBI" id="CHEBI:59353"/>
        <dbReference type="EC" id="5.99.1.4"/>
    </reaction>
</comment>
<dbReference type="InterPro" id="IPR051924">
    <property type="entry name" value="GST_Kappa/NadH"/>
</dbReference>
<dbReference type="SUPFAM" id="SSF52833">
    <property type="entry name" value="Thioredoxin-like"/>
    <property type="match status" value="1"/>
</dbReference>
<dbReference type="GO" id="GO:0006749">
    <property type="term" value="P:glutathione metabolic process"/>
    <property type="evidence" value="ECO:0007669"/>
    <property type="project" value="TreeGrafter"/>
</dbReference>
<dbReference type="RefSeq" id="WP_097277467.1">
    <property type="nucleotide sequence ID" value="NZ_OCNJ01000001.1"/>
</dbReference>
<dbReference type="OrthoDB" id="5244108at2"/>
<dbReference type="InterPro" id="IPR044087">
    <property type="entry name" value="NahD-like"/>
</dbReference>
<dbReference type="Pfam" id="PF01323">
    <property type="entry name" value="DSBA"/>
    <property type="match status" value="1"/>
</dbReference>
<feature type="active site" description="Nucleophile" evidence="2">
    <location>
        <position position="15"/>
    </location>
</feature>
<dbReference type="Proteomes" id="UP000219621">
    <property type="component" value="Unassembled WGS sequence"/>
</dbReference>
<evidence type="ECO:0000313" key="4">
    <source>
        <dbReference type="EMBL" id="SOD90583.1"/>
    </source>
</evidence>
<gene>
    <name evidence="4" type="ORF">SAMN05421508_101591</name>
</gene>
<sequence length="200" mass="21689">MPAAAVVDYYFALNSPWTYLGSARLEEIARRHGATVRVKPTRLGEVFGRTGGVPLPKRAPERQRYRLVELERWSAFLGVPLVLQPTHFPNDETRAVHLILAAQAAGADALPLATALGRQLWELDRPFADPATLAAAADSCGLDAEALLAAADPAQLDAAWTRNTEEAVAAGVFGAPSYVVEGEIFWGQDRLDFLERRLAG</sequence>
<dbReference type="Gene3D" id="3.40.30.10">
    <property type="entry name" value="Glutaredoxin"/>
    <property type="match status" value="1"/>
</dbReference>
<protein>
    <recommendedName>
        <fullName evidence="1">2-hydroxychromene-2-carboxylate isomerase</fullName>
        <ecNumber evidence="1">5.99.1.4</ecNumber>
    </recommendedName>
</protein>
<dbReference type="CDD" id="cd03022">
    <property type="entry name" value="DsbA_HCCA_Iso"/>
    <property type="match status" value="1"/>
</dbReference>
<dbReference type="GO" id="GO:0004602">
    <property type="term" value="F:glutathione peroxidase activity"/>
    <property type="evidence" value="ECO:0007669"/>
    <property type="project" value="TreeGrafter"/>
</dbReference>
<dbReference type="AlphaFoldDB" id="A0A286G507"/>
<proteinExistence type="inferred from homology"/>
<dbReference type="InterPro" id="IPR001853">
    <property type="entry name" value="DSBA-like_thioredoxin_dom"/>
</dbReference>
<dbReference type="InterPro" id="IPR036249">
    <property type="entry name" value="Thioredoxin-like_sf"/>
</dbReference>
<feature type="domain" description="DSBA-like thioredoxin" evidence="3">
    <location>
        <begin position="6"/>
        <end position="198"/>
    </location>
</feature>
<keyword evidence="5" id="KW-1185">Reference proteome</keyword>
<dbReference type="EC" id="5.99.1.4" evidence="1"/>
<dbReference type="InterPro" id="IPR014440">
    <property type="entry name" value="HCCAis_GSTk"/>
</dbReference>
<comment type="similarity">
    <text evidence="1">Belongs to the GST superfamily. NadH family.</text>
</comment>
<name>A0A286G507_9PROT</name>
<keyword evidence="1 4" id="KW-0413">Isomerase</keyword>
<dbReference type="EMBL" id="OCNJ01000001">
    <property type="protein sequence ID" value="SOD90583.1"/>
    <property type="molecule type" value="Genomic_DNA"/>
</dbReference>
<dbReference type="GO" id="GO:1901170">
    <property type="term" value="P:naphthalene catabolic process"/>
    <property type="evidence" value="ECO:0007669"/>
    <property type="project" value="InterPro"/>
</dbReference>
<organism evidence="4 5">
    <name type="scientific">Caenispirillum bisanense</name>
    <dbReference type="NCBI Taxonomy" id="414052"/>
    <lineage>
        <taxon>Bacteria</taxon>
        <taxon>Pseudomonadati</taxon>
        <taxon>Pseudomonadota</taxon>
        <taxon>Alphaproteobacteria</taxon>
        <taxon>Rhodospirillales</taxon>
        <taxon>Novispirillaceae</taxon>
        <taxon>Caenispirillum</taxon>
    </lineage>
</organism>
<dbReference type="PANTHER" id="PTHR42943">
    <property type="entry name" value="GLUTATHIONE S-TRANSFERASE KAPPA"/>
    <property type="match status" value="1"/>
</dbReference>
<reference evidence="5" key="1">
    <citation type="submission" date="2017-09" db="EMBL/GenBank/DDBJ databases">
        <authorList>
            <person name="Varghese N."/>
            <person name="Submissions S."/>
        </authorList>
    </citation>
    <scope>NUCLEOTIDE SEQUENCE [LARGE SCALE GENOMIC DNA]</scope>
    <source>
        <strain evidence="5">USBA 140</strain>
    </source>
</reference>
<dbReference type="GO" id="GO:0004364">
    <property type="term" value="F:glutathione transferase activity"/>
    <property type="evidence" value="ECO:0007669"/>
    <property type="project" value="TreeGrafter"/>
</dbReference>
<evidence type="ECO:0000259" key="3">
    <source>
        <dbReference type="Pfam" id="PF01323"/>
    </source>
</evidence>
<evidence type="ECO:0000256" key="2">
    <source>
        <dbReference type="PIRSR" id="PIRSR006386-1"/>
    </source>
</evidence>
<dbReference type="GO" id="GO:0018845">
    <property type="term" value="F:2-hydroxychromene-2-carboxylate isomerase activity"/>
    <property type="evidence" value="ECO:0007669"/>
    <property type="project" value="UniProtKB-UniRule"/>
</dbReference>
<dbReference type="PIRSF" id="PIRSF006386">
    <property type="entry name" value="HCCAis_GSTk"/>
    <property type="match status" value="1"/>
</dbReference>